<organism evidence="4 5">
    <name type="scientific">Paragemmobacter kunshanensis</name>
    <dbReference type="NCBI Taxonomy" id="2583234"/>
    <lineage>
        <taxon>Bacteria</taxon>
        <taxon>Pseudomonadati</taxon>
        <taxon>Pseudomonadota</taxon>
        <taxon>Alphaproteobacteria</taxon>
        <taxon>Rhodobacterales</taxon>
        <taxon>Paracoccaceae</taxon>
        <taxon>Paragemmobacter</taxon>
    </lineage>
</organism>
<dbReference type="AlphaFoldDB" id="A0A6M1TMS3"/>
<evidence type="ECO:0000256" key="2">
    <source>
        <dbReference type="ARBA" id="ARBA00022801"/>
    </source>
</evidence>
<evidence type="ECO:0000313" key="5">
    <source>
        <dbReference type="Proteomes" id="UP000474758"/>
    </source>
</evidence>
<dbReference type="Proteomes" id="UP000474758">
    <property type="component" value="Unassembled WGS sequence"/>
</dbReference>
<dbReference type="InterPro" id="IPR000086">
    <property type="entry name" value="NUDIX_hydrolase_dom"/>
</dbReference>
<dbReference type="InterPro" id="IPR015797">
    <property type="entry name" value="NUDIX_hydrolase-like_dom_sf"/>
</dbReference>
<comment type="cofactor">
    <cofactor evidence="1">
        <name>Mg(2+)</name>
        <dbReference type="ChEBI" id="CHEBI:18420"/>
    </cofactor>
</comment>
<feature type="domain" description="Nudix hydrolase" evidence="3">
    <location>
        <begin position="5"/>
        <end position="137"/>
    </location>
</feature>
<dbReference type="PANTHER" id="PTHR43736">
    <property type="entry name" value="ADP-RIBOSE PYROPHOSPHATASE"/>
    <property type="match status" value="1"/>
</dbReference>
<dbReference type="CDD" id="cd04682">
    <property type="entry name" value="NUDIX_Hydrolase"/>
    <property type="match status" value="1"/>
</dbReference>
<sequence>MTTEAGFAGAKAALFCGDALLACLRDNHPGLPWPGMWDLPGGGREGDETAEACLLRELEEEFGLCLAPHRLVFRAVLPSMLDPERPSVFFAGQITRDEVAAIRFGDEGQGWALMPVRDFLSHPKAIPDLQQRVRLALSAREALQ</sequence>
<dbReference type="EMBL" id="JAALFE010000008">
    <property type="protein sequence ID" value="NGQ91299.1"/>
    <property type="molecule type" value="Genomic_DNA"/>
</dbReference>
<gene>
    <name evidence="4" type="ORF">G5V65_10355</name>
</gene>
<evidence type="ECO:0000313" key="4">
    <source>
        <dbReference type="EMBL" id="NGQ91299.1"/>
    </source>
</evidence>
<keyword evidence="5" id="KW-1185">Reference proteome</keyword>
<evidence type="ECO:0000259" key="3">
    <source>
        <dbReference type="PROSITE" id="PS51462"/>
    </source>
</evidence>
<protein>
    <submittedName>
        <fullName evidence="4">NUDIX domain-containing protein</fullName>
    </submittedName>
</protein>
<dbReference type="Pfam" id="PF00293">
    <property type="entry name" value="NUDIX"/>
    <property type="match status" value="1"/>
</dbReference>
<dbReference type="Gene3D" id="3.90.79.10">
    <property type="entry name" value="Nucleoside Triphosphate Pyrophosphohydrolase"/>
    <property type="match status" value="1"/>
</dbReference>
<evidence type="ECO:0000256" key="1">
    <source>
        <dbReference type="ARBA" id="ARBA00001946"/>
    </source>
</evidence>
<accession>A0A6M1TMS3</accession>
<proteinExistence type="predicted"/>
<dbReference type="PANTHER" id="PTHR43736:SF1">
    <property type="entry name" value="DIHYDRONEOPTERIN TRIPHOSPHATE DIPHOSPHATASE"/>
    <property type="match status" value="1"/>
</dbReference>
<dbReference type="PROSITE" id="PS00893">
    <property type="entry name" value="NUDIX_BOX"/>
    <property type="match status" value="1"/>
</dbReference>
<keyword evidence="2" id="KW-0378">Hydrolase</keyword>
<dbReference type="PROSITE" id="PS51462">
    <property type="entry name" value="NUDIX"/>
    <property type="match status" value="1"/>
</dbReference>
<name>A0A6M1TMS3_9RHOB</name>
<dbReference type="GO" id="GO:0016787">
    <property type="term" value="F:hydrolase activity"/>
    <property type="evidence" value="ECO:0007669"/>
    <property type="project" value="UniProtKB-KW"/>
</dbReference>
<comment type="caution">
    <text evidence="4">The sequence shown here is derived from an EMBL/GenBank/DDBJ whole genome shotgun (WGS) entry which is preliminary data.</text>
</comment>
<dbReference type="SUPFAM" id="SSF55811">
    <property type="entry name" value="Nudix"/>
    <property type="match status" value="1"/>
</dbReference>
<dbReference type="RefSeq" id="WP_165049676.1">
    <property type="nucleotide sequence ID" value="NZ_JAALFE010000008.1"/>
</dbReference>
<dbReference type="InterPro" id="IPR020084">
    <property type="entry name" value="NUDIX_hydrolase_CS"/>
</dbReference>
<reference evidence="4 5" key="1">
    <citation type="submission" date="2020-02" db="EMBL/GenBank/DDBJ databases">
        <title>Rhodobacter translucens sp. nov., a novel bacterium isolated from activated sludge.</title>
        <authorList>
            <person name="Liu J."/>
        </authorList>
    </citation>
    <scope>NUCLEOTIDE SEQUENCE [LARGE SCALE GENOMIC DNA]</scope>
    <source>
        <strain evidence="4 5">HX-7-19</strain>
    </source>
</reference>